<keyword evidence="1" id="KW-0157">Chromophore</keyword>
<evidence type="ECO:0000256" key="1">
    <source>
        <dbReference type="PROSITE-ProRule" id="PRU01109"/>
    </source>
</evidence>
<keyword evidence="1" id="KW-0793">Thylakoid</keyword>
<dbReference type="GO" id="GO:0031404">
    <property type="term" value="F:chloride ion binding"/>
    <property type="evidence" value="ECO:0007669"/>
    <property type="project" value="InterPro"/>
</dbReference>
<keyword evidence="1" id="KW-0605">Phycobilisome</keyword>
<sequence>MTYLTLDEVKQPLRQFEQFDADTQLALLWYGYLDIKENLTPVPGQKVEGLARALYDQVVPLTDEEQLQVQRDIANRADIELSREYGALSPSAKLEFWLLLAQGMESGDIVNVPDNYTLPDHTQEFVSNTKALDFEQRINFVRNAVSKMGLNPSIV</sequence>
<keyword evidence="1" id="KW-0472">Membrane</keyword>
<dbReference type="Gene3D" id="1.10.2090.10">
    <property type="entry name" value="Orange carotenoid-binding protein, N-terminal domain"/>
    <property type="match status" value="1"/>
</dbReference>
<organism evidence="2">
    <name type="scientific">Lyngbya confervoides BDU141951</name>
    <dbReference type="NCBI Taxonomy" id="1574623"/>
    <lineage>
        <taxon>Bacteria</taxon>
        <taxon>Bacillati</taxon>
        <taxon>Cyanobacteriota</taxon>
        <taxon>Cyanophyceae</taxon>
        <taxon>Oscillatoriophycideae</taxon>
        <taxon>Oscillatoriales</taxon>
        <taxon>Microcoleaceae</taxon>
        <taxon>Lyngbya</taxon>
    </lineage>
</organism>
<dbReference type="EMBL" id="JTHE02000003">
    <property type="protein sequence ID" value="NEV66035.1"/>
    <property type="molecule type" value="Genomic_DNA"/>
</dbReference>
<reference evidence="2" key="2">
    <citation type="journal article" date="2015" name="Genome Announc.">
        <title>Draft Genome Sequence of Filamentous Marine Cyanobacterium Lyngbya confervoides Strain BDU141951.</title>
        <authorList>
            <person name="Chandrababunaidu M.M."/>
            <person name="Sen D."/>
            <person name="Tripathy S."/>
        </authorList>
    </citation>
    <scope>NUCLEOTIDE SEQUENCE</scope>
    <source>
        <strain evidence="2">BDU141951</strain>
    </source>
</reference>
<gene>
    <name evidence="2" type="ORF">QQ91_002775</name>
</gene>
<reference evidence="2" key="1">
    <citation type="submission" date="2014-11" db="EMBL/GenBank/DDBJ databases">
        <authorList>
            <person name="Malar M.C."/>
            <person name="Sen D."/>
            <person name="Tripathy S."/>
        </authorList>
    </citation>
    <scope>NUCLEOTIDE SEQUENCE</scope>
    <source>
        <strain evidence="2">BDU141951</strain>
    </source>
</reference>
<name>A0A0C1YC92_9CYAN</name>
<evidence type="ECO:0000313" key="2">
    <source>
        <dbReference type="EMBL" id="NEV66035.1"/>
    </source>
</evidence>
<dbReference type="AlphaFoldDB" id="A0A0C1YC92"/>
<comment type="caution">
    <text evidence="2">The sequence shown here is derived from an EMBL/GenBank/DDBJ whole genome shotgun (WGS) entry which is preliminary data.</text>
</comment>
<reference evidence="2" key="3">
    <citation type="submission" date="2020-02" db="EMBL/GenBank/DDBJ databases">
        <authorList>
            <person name="Sarangi A.N."/>
            <person name="Ghosh S."/>
            <person name="Mukherjee M."/>
            <person name="Tripathy S."/>
        </authorList>
    </citation>
    <scope>NUCLEOTIDE SEQUENCE</scope>
    <source>
        <strain evidence="2">BDU141951</strain>
    </source>
</reference>
<keyword evidence="1" id="KW-0042">Antenna complex</keyword>
<accession>A0A0C1YC92</accession>
<dbReference type="GO" id="GO:0016037">
    <property type="term" value="P:light absorption"/>
    <property type="evidence" value="ECO:0007669"/>
    <property type="project" value="UniProtKB-UniRule"/>
</dbReference>
<dbReference type="InterPro" id="IPR036917">
    <property type="entry name" value="Orange_carotenoid-bd_N_sf"/>
</dbReference>
<comment type="similarity">
    <text evidence="1">Belongs to the orange carotenoid-binding protein family.</text>
</comment>
<dbReference type="InterPro" id="IPR015233">
    <property type="entry name" value="Orange_carotenoid-bd_N"/>
</dbReference>
<protein>
    <submittedName>
        <fullName evidence="2">Orange carotenoid protein</fullName>
    </submittedName>
</protein>
<proteinExistence type="inferred from homology"/>
<dbReference type="PROSITE" id="PS51773">
    <property type="entry name" value="OCP_N"/>
    <property type="match status" value="1"/>
</dbReference>
<dbReference type="SUPFAM" id="SSF81930">
    <property type="entry name" value="Orange carotenoid protein, N-terminal domain"/>
    <property type="match status" value="1"/>
</dbReference>
<dbReference type="GO" id="GO:0030089">
    <property type="term" value="C:phycobilisome"/>
    <property type="evidence" value="ECO:0007669"/>
    <property type="project" value="UniProtKB-UniRule"/>
</dbReference>
<dbReference type="Pfam" id="PF09150">
    <property type="entry name" value="Carot_N"/>
    <property type="match status" value="1"/>
</dbReference>